<organism evidence="3 4">
    <name type="scientific">Plesiocystis pacifica SIR-1</name>
    <dbReference type="NCBI Taxonomy" id="391625"/>
    <lineage>
        <taxon>Bacteria</taxon>
        <taxon>Pseudomonadati</taxon>
        <taxon>Myxococcota</taxon>
        <taxon>Polyangia</taxon>
        <taxon>Nannocystales</taxon>
        <taxon>Nannocystaceae</taxon>
        <taxon>Plesiocystis</taxon>
    </lineage>
</organism>
<evidence type="ECO:0000256" key="1">
    <source>
        <dbReference type="SAM" id="MobiDB-lite"/>
    </source>
</evidence>
<evidence type="ECO:0000259" key="2">
    <source>
        <dbReference type="Pfam" id="PF00149"/>
    </source>
</evidence>
<dbReference type="EMBL" id="ABCS01000005">
    <property type="protein sequence ID" value="EDM81113.1"/>
    <property type="molecule type" value="Genomic_DNA"/>
</dbReference>
<comment type="caution">
    <text evidence="3">The sequence shown here is derived from an EMBL/GenBank/DDBJ whole genome shotgun (WGS) entry which is preliminary data.</text>
</comment>
<dbReference type="SUPFAM" id="SSF56300">
    <property type="entry name" value="Metallo-dependent phosphatases"/>
    <property type="match status" value="1"/>
</dbReference>
<dbReference type="Gene3D" id="3.60.21.10">
    <property type="match status" value="1"/>
</dbReference>
<dbReference type="eggNOG" id="COG1672">
    <property type="taxonomic scope" value="Bacteria"/>
</dbReference>
<dbReference type="Proteomes" id="UP000005801">
    <property type="component" value="Unassembled WGS sequence"/>
</dbReference>
<keyword evidence="3" id="KW-0675">Receptor</keyword>
<feature type="compositionally biased region" description="Low complexity" evidence="1">
    <location>
        <begin position="373"/>
        <end position="395"/>
    </location>
</feature>
<name>A6FYV8_9BACT</name>
<dbReference type="InterPro" id="IPR029052">
    <property type="entry name" value="Metallo-depent_PP-like"/>
</dbReference>
<protein>
    <submittedName>
        <fullName evidence="3">Extracellular ligand-binding receptor</fullName>
    </submittedName>
</protein>
<feature type="domain" description="Calcineurin-like phosphoesterase" evidence="2">
    <location>
        <begin position="9"/>
        <end position="263"/>
    </location>
</feature>
<accession>A6FYV8</accession>
<keyword evidence="4" id="KW-1185">Reference proteome</keyword>
<evidence type="ECO:0000313" key="3">
    <source>
        <dbReference type="EMBL" id="EDM81113.1"/>
    </source>
</evidence>
<dbReference type="Pfam" id="PF14516">
    <property type="entry name" value="AAA_35"/>
    <property type="match status" value="1"/>
</dbReference>
<dbReference type="Pfam" id="PF00149">
    <property type="entry name" value="Metallophos"/>
    <property type="match status" value="1"/>
</dbReference>
<dbReference type="RefSeq" id="WP_006969657.1">
    <property type="nucleotide sequence ID" value="NZ_ABCS01000005.1"/>
</dbReference>
<dbReference type="AlphaFoldDB" id="A6FYV8"/>
<sequence length="717" mass="80713">MVVPAFAWLHLTDLHQGMWSQGWLWPNVREAFLDDLERLHDRCGPWQVVAFTGDLTQRGSAEEFERLDETLGELSEHLARLGSTPALLAVPGNHDLVRPKRMRAVHRLIANWEAQPDVHTELWDDEESEYREALEAIFEPFCAWWTKRMAALPEDWSVRAGVLPGDWSVTIPHHGRKLGFLGLNSAYVQLAEGDFHGKLHLDVRQFHGACEGDGPRWAKAHDLAFLLTHHGPDWLGQDGLGQLRGEIDVPPRFFAHLYGHMHEQAQYAQSEGGAATRRRWQGPSMFGLEQVGETLERAHGYTAGRIEFEDTLARVRLWPRSAVQTQAGPWRLGVDRKVVLDEDGGTRSELLELASLAPPPSASATLRRGTLDASSASSSSSSSSRIGASASASGSLFQKPGQRYDPRWHVVHDEEESWAVDSLLDGVPVAVCAPLHFGKTWFLERVLETIGRRSPALEVAYVDLNLADSSSLERLLAGVARQVGRAVGIDDMPWPERGSPQGRLIEALETHVAPATKEGLVLTLDLPDSMWEFAERDGFFRVMRVLSGQGNPTRWKWLRILLAFSMAPSLYIDSVAQSPWNVPEVRLDEFTPQQIEDLARRHDLSWGPAELDALRGSVGGHPFMVRHALYEVARSGRPLDDVLADDEIDFHLRRLENLLGRDPQLCESACRLIAGERVDLRHRQRLEAAGLIRWDKGQRRYLARFPIYSRLFERLCR</sequence>
<dbReference type="InterPro" id="IPR004843">
    <property type="entry name" value="Calcineurin-like_PHP"/>
</dbReference>
<dbReference type="eggNOG" id="COG1409">
    <property type="taxonomic scope" value="Bacteria"/>
</dbReference>
<feature type="region of interest" description="Disordered" evidence="1">
    <location>
        <begin position="359"/>
        <end position="398"/>
    </location>
</feature>
<reference evidence="3 4" key="1">
    <citation type="submission" date="2007-06" db="EMBL/GenBank/DDBJ databases">
        <authorList>
            <person name="Shimkets L."/>
            <person name="Ferriera S."/>
            <person name="Johnson J."/>
            <person name="Kravitz S."/>
            <person name="Beeson K."/>
            <person name="Sutton G."/>
            <person name="Rogers Y.-H."/>
            <person name="Friedman R."/>
            <person name="Frazier M."/>
            <person name="Venter J.C."/>
        </authorList>
    </citation>
    <scope>NUCLEOTIDE SEQUENCE [LARGE SCALE GENOMIC DNA]</scope>
    <source>
        <strain evidence="3 4">SIR-1</strain>
    </source>
</reference>
<proteinExistence type="predicted"/>
<gene>
    <name evidence="3" type="ORF">PPSIR1_29895</name>
</gene>
<dbReference type="STRING" id="391625.PPSIR1_29895"/>
<dbReference type="GO" id="GO:0016787">
    <property type="term" value="F:hydrolase activity"/>
    <property type="evidence" value="ECO:0007669"/>
    <property type="project" value="InterPro"/>
</dbReference>
<dbReference type="OrthoDB" id="651281at2"/>
<evidence type="ECO:0000313" key="4">
    <source>
        <dbReference type="Proteomes" id="UP000005801"/>
    </source>
</evidence>